<dbReference type="GO" id="GO:0004222">
    <property type="term" value="F:metalloendopeptidase activity"/>
    <property type="evidence" value="ECO:0007669"/>
    <property type="project" value="InterPro"/>
</dbReference>
<evidence type="ECO:0000256" key="2">
    <source>
        <dbReference type="ARBA" id="ARBA00007261"/>
    </source>
</evidence>
<dbReference type="GO" id="GO:0046872">
    <property type="term" value="F:metal ion binding"/>
    <property type="evidence" value="ECO:0007669"/>
    <property type="project" value="UniProtKB-KW"/>
</dbReference>
<dbReference type="AlphaFoldDB" id="A0A4V2RZY9"/>
<sequence>MGENECLISHSRNRQIGTISLNQNNNSMKIKLFTLACFLITGTIAQAQNTYQWKTGSSGGYSYKYVTNDPTKTRFYTLKNGLTVILSQNNKEPNIVYKMAVRAGSNTDPRTNTGLAHYLEHLLFKGTDKFGTLNYAKEKPLLDKIEALYETYNKTTDPVKRKEIYAEIDKVSGEASNYSIANEYDKMMKSIGSGSTNAHTSVEETVYEEDLPSNAVDKFLSVQAERFRSPVFRIFHTELEAVYEEKNIGMDNDGRKMYEKMLYALFPTHNYGQQTTIGTIEHLKNPSLVEIRKYYNKYYVPNNMALIMSGDINYDDLIKKVDKEFSYMVPKPLALYNPAAEKPLTQVQKVDIYGPSAENLYVAYRGFAQNTRQSLLLDLIGSILSNGKAGLMDININKQQKMLRAGAGYNQMKDYGIFVLSGSPKAGQSLEDAQKLLLEQVDLLKKGEFDESLIKATVANIKLAELQAFDNNDVRADYTMTAFIQNRGTEWDKMLASTDAMGKVTKKEIVDFANKFFVNDYVSVLKHKGEDKSILKVEKPTITAVKTNTNEVSPFTKTIIDALVKPIAPKFLDYTKDLNFGKAGIADVITVQNTENGIFRMNYRFEMGSYNYKLLPYASQYLAFLSTDKYSAEDISKAFYNLACNYTLNVGTDVTTVSLSGLQENFDKAVALLEDVLANCKPNEKALEDLKGRILKSRDNAKLNKSSILSGLMSYAQYGSDNPFNYGITNDEIKNMKSSDLIYLLHNLTNYQHTITYYGPKTLSAFSADIVKVHPLAKDFTPVAPMKKFVYTKTDSNKVYFADYDMVQAEIRWVRNGGLYDPSNAAKISLFNNYFGGGMGSIVFQTIRESKALAYSTFAVYSSPNSKEKENAVIAYVGTQADKMNEAVAGMNELLTTLPESDKSFNLSKTNSLNSLETSRITKDGIIASYFSDKKLGFDHDSRIDEYANLKPLSFTDVNAFHHDNLSSKPYNYCIVASEKKINLADLAKFGPVNKLTLEQIFGY</sequence>
<gene>
    <name evidence="11" type="ORF">EV200_102328</name>
</gene>
<name>A0A4V2RZY9_9SPHI</name>
<dbReference type="PANTHER" id="PTHR43690">
    <property type="entry name" value="NARDILYSIN"/>
    <property type="match status" value="1"/>
</dbReference>
<keyword evidence="7" id="KW-0482">Metalloprotease</keyword>
<dbReference type="InterPro" id="IPR011765">
    <property type="entry name" value="Pept_M16_N"/>
</dbReference>
<evidence type="ECO:0000256" key="1">
    <source>
        <dbReference type="ARBA" id="ARBA00001947"/>
    </source>
</evidence>
<evidence type="ECO:0000256" key="4">
    <source>
        <dbReference type="ARBA" id="ARBA00022723"/>
    </source>
</evidence>
<accession>A0A4V2RZY9</accession>
<keyword evidence="6" id="KW-0862">Zinc</keyword>
<comment type="cofactor">
    <cofactor evidence="1">
        <name>Zn(2+)</name>
        <dbReference type="ChEBI" id="CHEBI:29105"/>
    </cofactor>
</comment>
<dbReference type="SUPFAM" id="SSF63411">
    <property type="entry name" value="LuxS/MPP-like metallohydrolase"/>
    <property type="match status" value="4"/>
</dbReference>
<feature type="domain" description="Peptidase M16 N-terminal" evidence="9">
    <location>
        <begin position="622"/>
        <end position="714"/>
    </location>
</feature>
<evidence type="ECO:0000259" key="10">
    <source>
        <dbReference type="Pfam" id="PF05193"/>
    </source>
</evidence>
<keyword evidence="3" id="KW-0645">Protease</keyword>
<dbReference type="InterPro" id="IPR007863">
    <property type="entry name" value="Peptidase_M16_C"/>
</dbReference>
<comment type="similarity">
    <text evidence="2 8">Belongs to the peptidase M16 family.</text>
</comment>
<feature type="domain" description="Peptidase M16 C-terminal" evidence="10">
    <location>
        <begin position="290"/>
        <end position="459"/>
    </location>
</feature>
<comment type="caution">
    <text evidence="11">The sequence shown here is derived from an EMBL/GenBank/DDBJ whole genome shotgun (WGS) entry which is preliminary data.</text>
</comment>
<dbReference type="PANTHER" id="PTHR43690:SF17">
    <property type="entry name" value="PROTEIN YHJJ"/>
    <property type="match status" value="1"/>
</dbReference>
<evidence type="ECO:0000313" key="12">
    <source>
        <dbReference type="Proteomes" id="UP000295684"/>
    </source>
</evidence>
<dbReference type="InterPro" id="IPR011249">
    <property type="entry name" value="Metalloenz_LuxS/M16"/>
</dbReference>
<feature type="domain" description="Peptidase M16 N-terminal" evidence="9">
    <location>
        <begin position="176"/>
        <end position="262"/>
    </location>
</feature>
<keyword evidence="4" id="KW-0479">Metal-binding</keyword>
<evidence type="ECO:0000256" key="8">
    <source>
        <dbReference type="RuleBase" id="RU004447"/>
    </source>
</evidence>
<evidence type="ECO:0000256" key="5">
    <source>
        <dbReference type="ARBA" id="ARBA00022801"/>
    </source>
</evidence>
<dbReference type="PROSITE" id="PS00143">
    <property type="entry name" value="INSULINASE"/>
    <property type="match status" value="1"/>
</dbReference>
<protein>
    <submittedName>
        <fullName evidence="11">Putative Zn-dependent peptidase</fullName>
    </submittedName>
</protein>
<dbReference type="EMBL" id="SLWO01000002">
    <property type="protein sequence ID" value="TCO28910.1"/>
    <property type="molecule type" value="Genomic_DNA"/>
</dbReference>
<dbReference type="InterPro" id="IPR050626">
    <property type="entry name" value="Peptidase_M16"/>
</dbReference>
<keyword evidence="5" id="KW-0378">Hydrolase</keyword>
<evidence type="ECO:0000256" key="3">
    <source>
        <dbReference type="ARBA" id="ARBA00022670"/>
    </source>
</evidence>
<evidence type="ECO:0000256" key="6">
    <source>
        <dbReference type="ARBA" id="ARBA00022833"/>
    </source>
</evidence>
<dbReference type="Pfam" id="PF00675">
    <property type="entry name" value="Peptidase_M16"/>
    <property type="match status" value="3"/>
</dbReference>
<feature type="domain" description="Peptidase M16 C-terminal" evidence="10">
    <location>
        <begin position="793"/>
        <end position="896"/>
    </location>
</feature>
<evidence type="ECO:0000259" key="9">
    <source>
        <dbReference type="Pfam" id="PF00675"/>
    </source>
</evidence>
<dbReference type="GO" id="GO:0006508">
    <property type="term" value="P:proteolysis"/>
    <property type="evidence" value="ECO:0007669"/>
    <property type="project" value="UniProtKB-KW"/>
</dbReference>
<evidence type="ECO:0000256" key="7">
    <source>
        <dbReference type="ARBA" id="ARBA00023049"/>
    </source>
</evidence>
<dbReference type="Pfam" id="PF05193">
    <property type="entry name" value="Peptidase_M16_C"/>
    <property type="match status" value="2"/>
</dbReference>
<dbReference type="InterPro" id="IPR001431">
    <property type="entry name" value="Pept_M16_Zn_BS"/>
</dbReference>
<feature type="domain" description="Peptidase M16 N-terminal" evidence="9">
    <location>
        <begin position="84"/>
        <end position="136"/>
    </location>
</feature>
<reference evidence="11 12" key="1">
    <citation type="submission" date="2019-03" db="EMBL/GenBank/DDBJ databases">
        <title>Genomic Encyclopedia of Type Strains, Phase IV (KMG-IV): sequencing the most valuable type-strain genomes for metagenomic binning, comparative biology and taxonomic classification.</title>
        <authorList>
            <person name="Goeker M."/>
        </authorList>
    </citation>
    <scope>NUCLEOTIDE SEQUENCE [LARGE SCALE GENOMIC DNA]</scope>
    <source>
        <strain evidence="11 12">DSM 103236</strain>
    </source>
</reference>
<organism evidence="11 12">
    <name type="scientific">Pedobacter psychrotolerans</name>
    <dbReference type="NCBI Taxonomy" id="1843235"/>
    <lineage>
        <taxon>Bacteria</taxon>
        <taxon>Pseudomonadati</taxon>
        <taxon>Bacteroidota</taxon>
        <taxon>Sphingobacteriia</taxon>
        <taxon>Sphingobacteriales</taxon>
        <taxon>Sphingobacteriaceae</taxon>
        <taxon>Pedobacter</taxon>
    </lineage>
</organism>
<proteinExistence type="inferred from homology"/>
<evidence type="ECO:0000313" key="11">
    <source>
        <dbReference type="EMBL" id="TCO28910.1"/>
    </source>
</evidence>
<dbReference type="Gene3D" id="3.30.830.10">
    <property type="entry name" value="Metalloenzyme, LuxS/M16 peptidase-like"/>
    <property type="match status" value="4"/>
</dbReference>
<dbReference type="Proteomes" id="UP000295684">
    <property type="component" value="Unassembled WGS sequence"/>
</dbReference>